<dbReference type="RefSeq" id="WP_193870403.1">
    <property type="nucleotide sequence ID" value="NZ_JADEWU010000042.1"/>
</dbReference>
<reference evidence="1 2" key="1">
    <citation type="submission" date="2020-10" db="EMBL/GenBank/DDBJ databases">
        <authorList>
            <person name="Castelo-Branco R."/>
            <person name="Eusebio N."/>
            <person name="Adriana R."/>
            <person name="Vieira A."/>
            <person name="Brugerolle De Fraissinette N."/>
            <person name="Rezende De Castro R."/>
            <person name="Schneider M.P."/>
            <person name="Vasconcelos V."/>
            <person name="Leao P.N."/>
        </authorList>
    </citation>
    <scope>NUCLEOTIDE SEQUENCE [LARGE SCALE GENOMIC DNA]</scope>
    <source>
        <strain evidence="1 2">LEGE 06226</strain>
    </source>
</reference>
<keyword evidence="2" id="KW-1185">Reference proteome</keyword>
<protein>
    <submittedName>
        <fullName evidence="1">Uncharacterized protein</fullName>
    </submittedName>
</protein>
<proteinExistence type="predicted"/>
<name>A0ABR9UEM1_9CYAN</name>
<evidence type="ECO:0000313" key="1">
    <source>
        <dbReference type="EMBL" id="MBE9144908.1"/>
    </source>
</evidence>
<organism evidence="1 2">
    <name type="scientific">Planktothrix mougeotii LEGE 06226</name>
    <dbReference type="NCBI Taxonomy" id="1828728"/>
    <lineage>
        <taxon>Bacteria</taxon>
        <taxon>Bacillati</taxon>
        <taxon>Cyanobacteriota</taxon>
        <taxon>Cyanophyceae</taxon>
        <taxon>Oscillatoriophycideae</taxon>
        <taxon>Oscillatoriales</taxon>
        <taxon>Microcoleaceae</taxon>
        <taxon>Planktothrix</taxon>
    </lineage>
</organism>
<dbReference type="Proteomes" id="UP000640725">
    <property type="component" value="Unassembled WGS sequence"/>
</dbReference>
<gene>
    <name evidence="1" type="ORF">IQ236_17030</name>
</gene>
<comment type="caution">
    <text evidence="1">The sequence shown here is derived from an EMBL/GenBank/DDBJ whole genome shotgun (WGS) entry which is preliminary data.</text>
</comment>
<dbReference type="EMBL" id="JADEWU010000042">
    <property type="protein sequence ID" value="MBE9144908.1"/>
    <property type="molecule type" value="Genomic_DNA"/>
</dbReference>
<accession>A0ABR9UEM1</accession>
<sequence>MINILLPILASFGQKKSINFRFITRLGGDENDPCAKNLAPFSNLSDIPTCLPDTSRLDHGSFIIHILAQSPKSTRGMWGMAIATLTQASEGGEG</sequence>
<evidence type="ECO:0000313" key="2">
    <source>
        <dbReference type="Proteomes" id="UP000640725"/>
    </source>
</evidence>